<sequence length="148" mass="16840">MVNKRFPPKEDEGGAYGPPYLRFRSRFLTEWKCSRPSVLKSITSPRTSSRSSSEFSNSVSHSRQVHGNVIPACGRHGNARRYLVPFIFIFFLAIHVRKCMYKEKLGSHPKSHQLCCAQPARLHLQSDMELPLPSVSAYFCAGFPRLVK</sequence>
<dbReference type="AlphaFoldDB" id="A0AAE0C4F2"/>
<comment type="caution">
    <text evidence="2">The sequence shown here is derived from an EMBL/GenBank/DDBJ whole genome shotgun (WGS) entry which is preliminary data.</text>
</comment>
<organism evidence="2 3">
    <name type="scientific">Cymbomonas tetramitiformis</name>
    <dbReference type="NCBI Taxonomy" id="36881"/>
    <lineage>
        <taxon>Eukaryota</taxon>
        <taxon>Viridiplantae</taxon>
        <taxon>Chlorophyta</taxon>
        <taxon>Pyramimonadophyceae</taxon>
        <taxon>Pyramimonadales</taxon>
        <taxon>Pyramimonadaceae</taxon>
        <taxon>Cymbomonas</taxon>
    </lineage>
</organism>
<keyword evidence="3" id="KW-1185">Reference proteome</keyword>
<dbReference type="Proteomes" id="UP001190700">
    <property type="component" value="Unassembled WGS sequence"/>
</dbReference>
<name>A0AAE0C4F2_9CHLO</name>
<gene>
    <name evidence="2" type="ORF">CYMTET_43340</name>
</gene>
<evidence type="ECO:0000256" key="1">
    <source>
        <dbReference type="SAM" id="MobiDB-lite"/>
    </source>
</evidence>
<accession>A0AAE0C4F2</accession>
<evidence type="ECO:0000313" key="2">
    <source>
        <dbReference type="EMBL" id="KAK3247152.1"/>
    </source>
</evidence>
<reference evidence="2 3" key="1">
    <citation type="journal article" date="2015" name="Genome Biol. Evol.">
        <title>Comparative Genomics of a Bacterivorous Green Alga Reveals Evolutionary Causalities and Consequences of Phago-Mixotrophic Mode of Nutrition.</title>
        <authorList>
            <person name="Burns J.A."/>
            <person name="Paasch A."/>
            <person name="Narechania A."/>
            <person name="Kim E."/>
        </authorList>
    </citation>
    <scope>NUCLEOTIDE SEQUENCE [LARGE SCALE GENOMIC DNA]</scope>
    <source>
        <strain evidence="2 3">PLY_AMNH</strain>
    </source>
</reference>
<dbReference type="EMBL" id="LGRX02029195">
    <property type="protein sequence ID" value="KAK3247152.1"/>
    <property type="molecule type" value="Genomic_DNA"/>
</dbReference>
<proteinExistence type="predicted"/>
<evidence type="ECO:0000313" key="3">
    <source>
        <dbReference type="Proteomes" id="UP001190700"/>
    </source>
</evidence>
<feature type="region of interest" description="Disordered" evidence="1">
    <location>
        <begin position="41"/>
        <end position="61"/>
    </location>
</feature>
<protein>
    <submittedName>
        <fullName evidence="2">Uncharacterized protein</fullName>
    </submittedName>
</protein>